<dbReference type="EMBL" id="LR798360">
    <property type="protein sequence ID" value="CAB5226234.1"/>
    <property type="molecule type" value="Genomic_DNA"/>
</dbReference>
<organism evidence="1">
    <name type="scientific">uncultured Caudovirales phage</name>
    <dbReference type="NCBI Taxonomy" id="2100421"/>
    <lineage>
        <taxon>Viruses</taxon>
        <taxon>Duplodnaviria</taxon>
        <taxon>Heunggongvirae</taxon>
        <taxon>Uroviricota</taxon>
        <taxon>Caudoviricetes</taxon>
        <taxon>Peduoviridae</taxon>
        <taxon>Maltschvirus</taxon>
        <taxon>Maltschvirus maltsch</taxon>
    </lineage>
</organism>
<sequence>MKRIDWKIDLNKCDWMCRCGYRLTSLQYNLYKEDFGCPRCKKSFKVFFPVEPIIKDNE</sequence>
<accession>A0A6J7X927</accession>
<name>A0A6J7X927_9CAUD</name>
<proteinExistence type="predicted"/>
<gene>
    <name evidence="1" type="ORF">UFOVP760_13</name>
</gene>
<evidence type="ECO:0000313" key="1">
    <source>
        <dbReference type="EMBL" id="CAB5226234.1"/>
    </source>
</evidence>
<protein>
    <submittedName>
        <fullName evidence="1">Uncharacterized protein</fullName>
    </submittedName>
</protein>
<reference evidence="1" key="1">
    <citation type="submission" date="2020-05" db="EMBL/GenBank/DDBJ databases">
        <authorList>
            <person name="Chiriac C."/>
            <person name="Salcher M."/>
            <person name="Ghai R."/>
            <person name="Kavagutti S V."/>
        </authorList>
    </citation>
    <scope>NUCLEOTIDE SEQUENCE</scope>
</reference>